<dbReference type="GO" id="GO:0005576">
    <property type="term" value="C:extracellular region"/>
    <property type="evidence" value="ECO:0007669"/>
    <property type="project" value="UniProtKB-SubCell"/>
</dbReference>
<proteinExistence type="predicted"/>
<feature type="region of interest" description="Disordered" evidence="3">
    <location>
        <begin position="65"/>
        <end position="86"/>
    </location>
</feature>
<evidence type="ECO:0000256" key="4">
    <source>
        <dbReference type="SAM" id="SignalP"/>
    </source>
</evidence>
<evidence type="ECO:0000256" key="2">
    <source>
        <dbReference type="ARBA" id="ARBA00022525"/>
    </source>
</evidence>
<dbReference type="PROSITE" id="PS00330">
    <property type="entry name" value="HEMOLYSIN_CALCIUM"/>
    <property type="match status" value="7"/>
</dbReference>
<accession>A0A4V3CWK3</accession>
<comment type="caution">
    <text evidence="5">The sequence shown here is derived from an EMBL/GenBank/DDBJ whole genome shotgun (WGS) entry which is preliminary data.</text>
</comment>
<dbReference type="RefSeq" id="WP_126536736.1">
    <property type="nucleotide sequence ID" value="NZ_BSPM01000008.1"/>
</dbReference>
<dbReference type="Gene3D" id="2.150.10.10">
    <property type="entry name" value="Serralysin-like metalloprotease, C-terminal"/>
    <property type="match status" value="5"/>
</dbReference>
<gene>
    <name evidence="5" type="ORF">EDD54_0588</name>
</gene>
<dbReference type="OrthoDB" id="8110404at2"/>
<dbReference type="InterPro" id="IPR011049">
    <property type="entry name" value="Serralysin-like_metalloprot_C"/>
</dbReference>
<feature type="chain" id="PRO_5020270016" evidence="4">
    <location>
        <begin position="28"/>
        <end position="763"/>
    </location>
</feature>
<feature type="compositionally biased region" description="Acidic residues" evidence="3">
    <location>
        <begin position="75"/>
        <end position="86"/>
    </location>
</feature>
<dbReference type="Pfam" id="PF00353">
    <property type="entry name" value="HemolysinCabind"/>
    <property type="match status" value="8"/>
</dbReference>
<feature type="signal peptide" evidence="4">
    <location>
        <begin position="1"/>
        <end position="27"/>
    </location>
</feature>
<sequence length="763" mass="78337">MTTLSGGLRLGVSAIALLTCLSAPVSAEPAQAPSVITGTEEADYLSGTERSDFIYGLGGDDRLWGGEGDDRLDGGPDDDSLEGDEGVDVLVGGPGADRLYGGTDQPVRTQGPPEADVASYLDSPAAVVVDLGARRGMGADATGDTYYGIEAVTGSAYDDFMYGDDAANFLAGGTGNDRISGGDGDDVLMPGTGADDVTGGTGIDTLSFRDLFLPVEIHVGRPALNRGPATEDVVRDVERYEGGRGEDLLVGSASDDWLAGNDGSDRLEGGDGADQLFGGGGGDIVVGGAGDDLVDGGGGWNELRGGPGADRFVAARDRLDVIEDFNRSEGDRIVLPAEAFTDRDGKPLLEPGHPPLLIEGAKAVPYLPLPTFKYARYNGLCDKCLFLDPDGTGPLEPYTVVGLAGSPRLDAEDIVILPPPPANLILGGPHDDSIFDTAADDVVDPGPGDDSFTSVFGGSDRVLGSPGRDYASGHPDSAVTMDYSNSPEGILIMLGRQDRGGRGGYAEGDALSSSVRHVIGSAFDDTMIGLTYTPATIAGGAGADTIKGGTMADRILPGTGADIVDAGAGQDVVSYEDVPGGVVVDLGNPAHNAGEAALDKLVGFESAAGTDGGDHLIGTSLGNRLEGRWGNDLLEGRGGRDVLVGGAGFDDLRGGPGPDKFVYESPVDGGLMGAYGDHLDFDPAEGDMIVLSAAGFGKGFRRGWRPAFVAASDPKPATAKPTILYRVLDKQIWIDRDGTGPEVAFLLASVDHDPIASSFLVDR</sequence>
<evidence type="ECO:0000313" key="5">
    <source>
        <dbReference type="EMBL" id="TDP86708.1"/>
    </source>
</evidence>
<evidence type="ECO:0000313" key="6">
    <source>
        <dbReference type="Proteomes" id="UP000294547"/>
    </source>
</evidence>
<dbReference type="EMBL" id="SNXY01000006">
    <property type="protein sequence ID" value="TDP86708.1"/>
    <property type="molecule type" value="Genomic_DNA"/>
</dbReference>
<keyword evidence="6" id="KW-1185">Reference proteome</keyword>
<dbReference type="SUPFAM" id="SSF51120">
    <property type="entry name" value="beta-Roll"/>
    <property type="match status" value="5"/>
</dbReference>
<dbReference type="PANTHER" id="PTHR38340">
    <property type="entry name" value="S-LAYER PROTEIN"/>
    <property type="match status" value="1"/>
</dbReference>
<dbReference type="AlphaFoldDB" id="A0A4V3CWK3"/>
<dbReference type="Proteomes" id="UP000294547">
    <property type="component" value="Unassembled WGS sequence"/>
</dbReference>
<organism evidence="5 6">
    <name type="scientific">Oharaeibacter diazotrophicus</name>
    <dbReference type="NCBI Taxonomy" id="1920512"/>
    <lineage>
        <taxon>Bacteria</taxon>
        <taxon>Pseudomonadati</taxon>
        <taxon>Pseudomonadota</taxon>
        <taxon>Alphaproteobacteria</taxon>
        <taxon>Hyphomicrobiales</taxon>
        <taxon>Pleomorphomonadaceae</taxon>
        <taxon>Oharaeibacter</taxon>
    </lineage>
</organism>
<comment type="subcellular location">
    <subcellularLocation>
        <location evidence="1">Secreted</location>
    </subcellularLocation>
</comment>
<evidence type="ECO:0000256" key="3">
    <source>
        <dbReference type="SAM" id="MobiDB-lite"/>
    </source>
</evidence>
<reference evidence="5 6" key="1">
    <citation type="submission" date="2019-03" db="EMBL/GenBank/DDBJ databases">
        <title>Genomic Encyclopedia of Type Strains, Phase IV (KMG-IV): sequencing the most valuable type-strain genomes for metagenomic binning, comparative biology and taxonomic classification.</title>
        <authorList>
            <person name="Goeker M."/>
        </authorList>
    </citation>
    <scope>NUCLEOTIDE SEQUENCE [LARGE SCALE GENOMIC DNA]</scope>
    <source>
        <strain evidence="5 6">DSM 102969</strain>
    </source>
</reference>
<name>A0A4V3CWK3_9HYPH</name>
<keyword evidence="2" id="KW-0964">Secreted</keyword>
<dbReference type="GO" id="GO:0005509">
    <property type="term" value="F:calcium ion binding"/>
    <property type="evidence" value="ECO:0007669"/>
    <property type="project" value="InterPro"/>
</dbReference>
<dbReference type="PANTHER" id="PTHR38340:SF1">
    <property type="entry name" value="S-LAYER PROTEIN"/>
    <property type="match status" value="1"/>
</dbReference>
<dbReference type="PRINTS" id="PR00313">
    <property type="entry name" value="CABNDNGRPT"/>
</dbReference>
<dbReference type="InterPro" id="IPR050557">
    <property type="entry name" value="RTX_toxin/Mannuronan_C5-epim"/>
</dbReference>
<dbReference type="InterPro" id="IPR018511">
    <property type="entry name" value="Hemolysin-typ_Ca-bd_CS"/>
</dbReference>
<evidence type="ECO:0000256" key="1">
    <source>
        <dbReference type="ARBA" id="ARBA00004613"/>
    </source>
</evidence>
<keyword evidence="4" id="KW-0732">Signal</keyword>
<feature type="compositionally biased region" description="Basic and acidic residues" evidence="3">
    <location>
        <begin position="65"/>
        <end position="74"/>
    </location>
</feature>
<dbReference type="InterPro" id="IPR001343">
    <property type="entry name" value="Hemolysn_Ca-bd"/>
</dbReference>
<protein>
    <submittedName>
        <fullName evidence="5">Hemolysin type calcium-binding protein</fullName>
    </submittedName>
</protein>